<organism evidence="1 2">
    <name type="scientific">Lactuca virosa</name>
    <dbReference type="NCBI Taxonomy" id="75947"/>
    <lineage>
        <taxon>Eukaryota</taxon>
        <taxon>Viridiplantae</taxon>
        <taxon>Streptophyta</taxon>
        <taxon>Embryophyta</taxon>
        <taxon>Tracheophyta</taxon>
        <taxon>Spermatophyta</taxon>
        <taxon>Magnoliopsida</taxon>
        <taxon>eudicotyledons</taxon>
        <taxon>Gunneridae</taxon>
        <taxon>Pentapetalae</taxon>
        <taxon>asterids</taxon>
        <taxon>campanulids</taxon>
        <taxon>Asterales</taxon>
        <taxon>Asteraceae</taxon>
        <taxon>Cichorioideae</taxon>
        <taxon>Cichorieae</taxon>
        <taxon>Lactucinae</taxon>
        <taxon>Lactuca</taxon>
    </lineage>
</organism>
<dbReference type="EMBL" id="CAKMRJ010004513">
    <property type="protein sequence ID" value="CAH1439168.1"/>
    <property type="molecule type" value="Genomic_DNA"/>
</dbReference>
<dbReference type="Proteomes" id="UP001157418">
    <property type="component" value="Unassembled WGS sequence"/>
</dbReference>
<accession>A0AAU9NN29</accession>
<dbReference type="AlphaFoldDB" id="A0AAU9NN29"/>
<keyword evidence="2" id="KW-1185">Reference proteome</keyword>
<evidence type="ECO:0000313" key="2">
    <source>
        <dbReference type="Proteomes" id="UP001157418"/>
    </source>
</evidence>
<gene>
    <name evidence="1" type="ORF">LVIROSA_LOCUS25380</name>
</gene>
<proteinExistence type="predicted"/>
<evidence type="ECO:0000313" key="1">
    <source>
        <dbReference type="EMBL" id="CAH1439168.1"/>
    </source>
</evidence>
<sequence length="80" mass="8946">MNEIDYISNYESKFYRSAIPHIRPTTIVAVAFKNRDSGVNCFGFSDDVDATIPAICEIIIVSTPAWLNHPPATFTITLVR</sequence>
<comment type="caution">
    <text evidence="1">The sequence shown here is derived from an EMBL/GenBank/DDBJ whole genome shotgun (WGS) entry which is preliminary data.</text>
</comment>
<protein>
    <submittedName>
        <fullName evidence="1">Uncharacterized protein</fullName>
    </submittedName>
</protein>
<name>A0AAU9NN29_9ASTR</name>
<reference evidence="1 2" key="1">
    <citation type="submission" date="2022-01" db="EMBL/GenBank/DDBJ databases">
        <authorList>
            <person name="Xiong W."/>
            <person name="Schranz E."/>
        </authorList>
    </citation>
    <scope>NUCLEOTIDE SEQUENCE [LARGE SCALE GENOMIC DNA]</scope>
</reference>